<dbReference type="EnsemblMetazoa" id="XM_014386840.2">
    <property type="protein sequence ID" value="XP_014242326.1"/>
    <property type="gene ID" value="LOC106662624"/>
</dbReference>
<sequence>MSHANPALAYALSVALFIITIVSFSHGLKCYQCGQYTDGVGSITPCLNFTEDNLKECPSNKNQNCIKFVTEGSIVRECANECSEKRESWGTKVFCCSENACNQGHRERSAAIVLTAPLILLVRQVFKLTY</sequence>
<accession>A0A8I6RAV8</accession>
<feature type="transmembrane region" description="Helical" evidence="1">
    <location>
        <begin position="7"/>
        <end position="28"/>
    </location>
</feature>
<keyword evidence="3" id="KW-1185">Reference proteome</keyword>
<dbReference type="CDD" id="cd00117">
    <property type="entry name" value="TFP"/>
    <property type="match status" value="1"/>
</dbReference>
<evidence type="ECO:0000313" key="3">
    <source>
        <dbReference type="Proteomes" id="UP000494040"/>
    </source>
</evidence>
<protein>
    <submittedName>
        <fullName evidence="2">Uncharacterized protein</fullName>
    </submittedName>
</protein>
<evidence type="ECO:0000313" key="2">
    <source>
        <dbReference type="EnsemblMetazoa" id="XP_014242326.1"/>
    </source>
</evidence>
<reference evidence="2" key="1">
    <citation type="submission" date="2022-01" db="UniProtKB">
        <authorList>
            <consortium name="EnsemblMetazoa"/>
        </authorList>
    </citation>
    <scope>IDENTIFICATION</scope>
</reference>
<dbReference type="Proteomes" id="UP000494040">
    <property type="component" value="Unassembled WGS sequence"/>
</dbReference>
<dbReference type="KEGG" id="clec:106662624"/>
<dbReference type="OMA" id="ITPCINY"/>
<dbReference type="SUPFAM" id="SSF57302">
    <property type="entry name" value="Snake toxin-like"/>
    <property type="match status" value="1"/>
</dbReference>
<keyword evidence="1" id="KW-0812">Transmembrane</keyword>
<organism evidence="2 3">
    <name type="scientific">Cimex lectularius</name>
    <name type="common">Bed bug</name>
    <name type="synonym">Acanthia lectularia</name>
    <dbReference type="NCBI Taxonomy" id="79782"/>
    <lineage>
        <taxon>Eukaryota</taxon>
        <taxon>Metazoa</taxon>
        <taxon>Ecdysozoa</taxon>
        <taxon>Arthropoda</taxon>
        <taxon>Hexapoda</taxon>
        <taxon>Insecta</taxon>
        <taxon>Pterygota</taxon>
        <taxon>Neoptera</taxon>
        <taxon>Paraneoptera</taxon>
        <taxon>Hemiptera</taxon>
        <taxon>Heteroptera</taxon>
        <taxon>Panheteroptera</taxon>
        <taxon>Cimicomorpha</taxon>
        <taxon>Cimicidae</taxon>
        <taxon>Cimex</taxon>
    </lineage>
</organism>
<name>A0A8I6RAV8_CIMLE</name>
<dbReference type="OrthoDB" id="8188927at2759"/>
<proteinExistence type="predicted"/>
<dbReference type="InterPro" id="IPR045860">
    <property type="entry name" value="Snake_toxin-like_sf"/>
</dbReference>
<dbReference type="AlphaFoldDB" id="A0A8I6RAV8"/>
<keyword evidence="1" id="KW-0472">Membrane</keyword>
<dbReference type="RefSeq" id="XP_014242326.1">
    <property type="nucleotide sequence ID" value="XM_014386840.2"/>
</dbReference>
<keyword evidence="1" id="KW-1133">Transmembrane helix</keyword>
<dbReference type="GeneID" id="106662624"/>
<evidence type="ECO:0000256" key="1">
    <source>
        <dbReference type="SAM" id="Phobius"/>
    </source>
</evidence>